<evidence type="ECO:0000256" key="8">
    <source>
        <dbReference type="RuleBase" id="RU004442"/>
    </source>
</evidence>
<gene>
    <name evidence="12" type="primary">LOC106065739</name>
</gene>
<evidence type="ECO:0000256" key="9">
    <source>
        <dbReference type="SAM" id="MobiDB-lite"/>
    </source>
</evidence>
<proteinExistence type="inferred from homology"/>
<evidence type="ECO:0000256" key="4">
    <source>
        <dbReference type="ARBA" id="ARBA00023155"/>
    </source>
</evidence>
<dbReference type="PANTHER" id="PTHR45659">
    <property type="entry name" value="HOMEOBOX PROTEIN HOX"/>
    <property type="match status" value="1"/>
</dbReference>
<evidence type="ECO:0000256" key="5">
    <source>
        <dbReference type="ARBA" id="ARBA00023242"/>
    </source>
</evidence>
<dbReference type="GO" id="GO:0009952">
    <property type="term" value="P:anterior/posterior pattern specification"/>
    <property type="evidence" value="ECO:0007669"/>
    <property type="project" value="TreeGrafter"/>
</dbReference>
<keyword evidence="3 6" id="KW-0238">DNA-binding</keyword>
<dbReference type="GO" id="GO:0000978">
    <property type="term" value="F:RNA polymerase II cis-regulatory region sequence-specific DNA binding"/>
    <property type="evidence" value="ECO:0007669"/>
    <property type="project" value="TreeGrafter"/>
</dbReference>
<dbReference type="Gene3D" id="1.10.10.60">
    <property type="entry name" value="Homeodomain-like"/>
    <property type="match status" value="1"/>
</dbReference>
<keyword evidence="5 6" id="KW-0539">Nucleus</keyword>
<organism evidence="11 12">
    <name type="scientific">Biomphalaria glabrata</name>
    <name type="common">Bloodfluke planorb</name>
    <name type="synonym">Freshwater snail</name>
    <dbReference type="NCBI Taxonomy" id="6526"/>
    <lineage>
        <taxon>Eukaryota</taxon>
        <taxon>Metazoa</taxon>
        <taxon>Spiralia</taxon>
        <taxon>Lophotrochozoa</taxon>
        <taxon>Mollusca</taxon>
        <taxon>Gastropoda</taxon>
        <taxon>Heterobranchia</taxon>
        <taxon>Euthyneura</taxon>
        <taxon>Panpulmonata</taxon>
        <taxon>Hygrophila</taxon>
        <taxon>Lymnaeoidea</taxon>
        <taxon>Planorbidae</taxon>
        <taxon>Biomphalaria</taxon>
    </lineage>
</organism>
<dbReference type="CDD" id="cd00086">
    <property type="entry name" value="homeodomain"/>
    <property type="match status" value="1"/>
</dbReference>
<feature type="region of interest" description="Disordered" evidence="9">
    <location>
        <begin position="187"/>
        <end position="252"/>
    </location>
</feature>
<dbReference type="RefSeq" id="XP_055901662.1">
    <property type="nucleotide sequence ID" value="XM_056045687.1"/>
</dbReference>
<dbReference type="Proteomes" id="UP001165740">
    <property type="component" value="Chromosome 11"/>
</dbReference>
<feature type="region of interest" description="Disordered" evidence="9">
    <location>
        <begin position="88"/>
        <end position="107"/>
    </location>
</feature>
<comment type="similarity">
    <text evidence="8">Belongs to the Antp homeobox family.</text>
</comment>
<evidence type="ECO:0000259" key="10">
    <source>
        <dbReference type="PROSITE" id="PS50071"/>
    </source>
</evidence>
<dbReference type="PANTHER" id="PTHR45659:SF4">
    <property type="entry name" value="HOMEOBOX PROTEIN ABDOMINAL-A"/>
    <property type="match status" value="1"/>
</dbReference>
<dbReference type="AlphaFoldDB" id="A0A9W3BQ93"/>
<dbReference type="InterPro" id="IPR020479">
    <property type="entry name" value="HD_metazoa"/>
</dbReference>
<dbReference type="PROSITE" id="PS00027">
    <property type="entry name" value="HOMEOBOX_1"/>
    <property type="match status" value="1"/>
</dbReference>
<dbReference type="SMART" id="SM00389">
    <property type="entry name" value="HOX"/>
    <property type="match status" value="1"/>
</dbReference>
<keyword evidence="2" id="KW-0217">Developmental protein</keyword>
<dbReference type="PRINTS" id="PR00024">
    <property type="entry name" value="HOMEOBOX"/>
</dbReference>
<dbReference type="PROSITE" id="PS00032">
    <property type="entry name" value="ANTENNAPEDIA"/>
    <property type="match status" value="1"/>
</dbReference>
<accession>A0A9W3BQ93</accession>
<dbReference type="OrthoDB" id="6159439at2759"/>
<evidence type="ECO:0000256" key="7">
    <source>
        <dbReference type="RuleBase" id="RU000682"/>
    </source>
</evidence>
<feature type="region of interest" description="Disordered" evidence="9">
    <location>
        <begin position="29"/>
        <end position="72"/>
    </location>
</feature>
<keyword evidence="11" id="KW-1185">Reference proteome</keyword>
<dbReference type="InterPro" id="IPR050296">
    <property type="entry name" value="Antp_homeobox"/>
</dbReference>
<dbReference type="PROSITE" id="PS50071">
    <property type="entry name" value="HOMEOBOX_2"/>
    <property type="match status" value="1"/>
</dbReference>
<feature type="domain" description="Homeobox" evidence="10">
    <location>
        <begin position="269"/>
        <end position="329"/>
    </location>
</feature>
<dbReference type="InterPro" id="IPR001827">
    <property type="entry name" value="Homeobox_Antennapedia_CS"/>
</dbReference>
<protein>
    <submittedName>
        <fullName evidence="12">Homeobox protein Hox-C5-like</fullName>
    </submittedName>
</protein>
<dbReference type="InterPro" id="IPR001356">
    <property type="entry name" value="HD"/>
</dbReference>
<evidence type="ECO:0000313" key="11">
    <source>
        <dbReference type="Proteomes" id="UP001165740"/>
    </source>
</evidence>
<dbReference type="Pfam" id="PF00046">
    <property type="entry name" value="Homeodomain"/>
    <property type="match status" value="1"/>
</dbReference>
<feature type="compositionally biased region" description="Low complexity" evidence="9">
    <location>
        <begin position="207"/>
        <end position="217"/>
    </location>
</feature>
<dbReference type="InterPro" id="IPR017970">
    <property type="entry name" value="Homeobox_CS"/>
</dbReference>
<dbReference type="InterPro" id="IPR009057">
    <property type="entry name" value="Homeodomain-like_sf"/>
</dbReference>
<dbReference type="GeneID" id="106065739"/>
<dbReference type="GO" id="GO:0005634">
    <property type="term" value="C:nucleus"/>
    <property type="evidence" value="ECO:0007669"/>
    <property type="project" value="UniProtKB-SubCell"/>
</dbReference>
<evidence type="ECO:0000256" key="2">
    <source>
        <dbReference type="ARBA" id="ARBA00022473"/>
    </source>
</evidence>
<dbReference type="InterPro" id="IPR017995">
    <property type="entry name" value="Homeobox_antennapedia"/>
</dbReference>
<dbReference type="FunFam" id="1.10.10.60:FF:000055">
    <property type="entry name" value="Homeobox protein Hox-A5"/>
    <property type="match status" value="1"/>
</dbReference>
<evidence type="ECO:0000256" key="3">
    <source>
        <dbReference type="ARBA" id="ARBA00023125"/>
    </source>
</evidence>
<sequence length="361" mass="39861">MSSYFVNSLSTCYGPAALDPCADPISGYDRSHYNQQPHHHHHQQNHGSLYAPSGYGAHQRYPNYHHHRPGADGRYVESAASQYYSTPRLTHLTSGSPSPPPAPHAHLNSIVAAPLSPSSSPQSLDRKLTSGVALNGSSLAPSVALNGSSTPLPNASTLQNLSTNSGAHGAPCDNGYYPNSGITNFLDENTPSCDSPPLSQRHNSNKPPQQQYTSSAPPSSPPSPPSKQRSSEKGGSPNSQSDGSGSNFPAPQIYPWMRRMQYSADGSESDTKRSRTSYTRHQTLELEKEFHYNKYLTRRRRIEIAHALNLTERQIKIWFQNRRMKWKKDHKLSHIAKNMNLANALEKVAEEQQAKLSQMVM</sequence>
<evidence type="ECO:0000256" key="1">
    <source>
        <dbReference type="ARBA" id="ARBA00004123"/>
    </source>
</evidence>
<name>A0A9W3BQ93_BIOGL</name>
<dbReference type="SUPFAM" id="SSF46689">
    <property type="entry name" value="Homeodomain-like"/>
    <property type="match status" value="1"/>
</dbReference>
<dbReference type="PRINTS" id="PR00025">
    <property type="entry name" value="ANTENNAPEDIA"/>
</dbReference>
<comment type="subcellular location">
    <subcellularLocation>
        <location evidence="1 6 7">Nucleus</location>
    </subcellularLocation>
</comment>
<feature type="DNA-binding region" description="Homeobox" evidence="6">
    <location>
        <begin position="271"/>
        <end position="330"/>
    </location>
</feature>
<reference evidence="12" key="1">
    <citation type="submission" date="2025-08" db="UniProtKB">
        <authorList>
            <consortium name="RefSeq"/>
        </authorList>
    </citation>
    <scope>IDENTIFICATION</scope>
</reference>
<dbReference type="GO" id="GO:0000981">
    <property type="term" value="F:DNA-binding transcription factor activity, RNA polymerase II-specific"/>
    <property type="evidence" value="ECO:0007669"/>
    <property type="project" value="InterPro"/>
</dbReference>
<evidence type="ECO:0000256" key="6">
    <source>
        <dbReference type="PROSITE-ProRule" id="PRU00108"/>
    </source>
</evidence>
<keyword evidence="4 6" id="KW-0371">Homeobox</keyword>
<feature type="compositionally biased region" description="Polar residues" evidence="9">
    <location>
        <begin position="236"/>
        <end position="249"/>
    </location>
</feature>
<evidence type="ECO:0000313" key="12">
    <source>
        <dbReference type="RefSeq" id="XP_055901662.1"/>
    </source>
</evidence>
<dbReference type="OMA" id="RMQYSAG"/>
<feature type="compositionally biased region" description="Polar residues" evidence="9">
    <location>
        <begin position="187"/>
        <end position="206"/>
    </location>
</feature>